<sequence>MAPETTPLPATDPSQEKHCVELHFFRQGYTVAIFPVNSTWIGLALSREKRPDDRPEDLNSDPRLRRKKWLQRLVNVQFKVRVKLVAALLISFYKIEMTLLADTNEVVGSVSSIMCACFSLDQFLDQFHELHRHLSKVVHKAETAHDNDSRGFHSKLANIVAMDAYKENMYLALNSRFVANPSTVREGFKSVSLPHTGADKGRNTLRALCLILSQGSRSV</sequence>
<evidence type="ECO:0000313" key="1">
    <source>
        <dbReference type="EMBL" id="GFN76784.1"/>
    </source>
</evidence>
<dbReference type="EMBL" id="BLXT01000407">
    <property type="protein sequence ID" value="GFN76784.1"/>
    <property type="molecule type" value="Genomic_DNA"/>
</dbReference>
<organism evidence="1 2">
    <name type="scientific">Plakobranchus ocellatus</name>
    <dbReference type="NCBI Taxonomy" id="259542"/>
    <lineage>
        <taxon>Eukaryota</taxon>
        <taxon>Metazoa</taxon>
        <taxon>Spiralia</taxon>
        <taxon>Lophotrochozoa</taxon>
        <taxon>Mollusca</taxon>
        <taxon>Gastropoda</taxon>
        <taxon>Heterobranchia</taxon>
        <taxon>Euthyneura</taxon>
        <taxon>Panpulmonata</taxon>
        <taxon>Sacoglossa</taxon>
        <taxon>Placobranchoidea</taxon>
        <taxon>Plakobranchidae</taxon>
        <taxon>Plakobranchus</taxon>
    </lineage>
</organism>
<keyword evidence="2" id="KW-1185">Reference proteome</keyword>
<name>A0AAV3Y1J6_9GAST</name>
<dbReference type="Proteomes" id="UP000735302">
    <property type="component" value="Unassembled WGS sequence"/>
</dbReference>
<dbReference type="AlphaFoldDB" id="A0AAV3Y1J6"/>
<evidence type="ECO:0000313" key="2">
    <source>
        <dbReference type="Proteomes" id="UP000735302"/>
    </source>
</evidence>
<protein>
    <submittedName>
        <fullName evidence="1">Uncharacterized protein</fullName>
    </submittedName>
</protein>
<gene>
    <name evidence="1" type="ORF">PoB_000329000</name>
</gene>
<reference evidence="1 2" key="1">
    <citation type="journal article" date="2021" name="Elife">
        <title>Chloroplast acquisition without the gene transfer in kleptoplastic sea slugs, Plakobranchus ocellatus.</title>
        <authorList>
            <person name="Maeda T."/>
            <person name="Takahashi S."/>
            <person name="Yoshida T."/>
            <person name="Shimamura S."/>
            <person name="Takaki Y."/>
            <person name="Nagai Y."/>
            <person name="Toyoda A."/>
            <person name="Suzuki Y."/>
            <person name="Arimoto A."/>
            <person name="Ishii H."/>
            <person name="Satoh N."/>
            <person name="Nishiyama T."/>
            <person name="Hasebe M."/>
            <person name="Maruyama T."/>
            <person name="Minagawa J."/>
            <person name="Obokata J."/>
            <person name="Shigenobu S."/>
        </authorList>
    </citation>
    <scope>NUCLEOTIDE SEQUENCE [LARGE SCALE GENOMIC DNA]</scope>
</reference>
<proteinExistence type="predicted"/>
<accession>A0AAV3Y1J6</accession>
<comment type="caution">
    <text evidence="1">The sequence shown here is derived from an EMBL/GenBank/DDBJ whole genome shotgun (WGS) entry which is preliminary data.</text>
</comment>